<comment type="cofactor">
    <cofactor evidence="1">
        <name>FMN</name>
        <dbReference type="ChEBI" id="CHEBI:58210"/>
    </cofactor>
</comment>
<evidence type="ECO:0000259" key="5">
    <source>
        <dbReference type="SMART" id="SM00903"/>
    </source>
</evidence>
<evidence type="ECO:0000256" key="2">
    <source>
        <dbReference type="ARBA" id="ARBA00022630"/>
    </source>
</evidence>
<accession>A0A382NT93</accession>
<dbReference type="PANTHER" id="PTHR43567">
    <property type="entry name" value="FLAVOREDOXIN-RELATED-RELATED"/>
    <property type="match status" value="1"/>
</dbReference>
<gene>
    <name evidence="6" type="ORF">METZ01_LOCUS315806</name>
</gene>
<evidence type="ECO:0000313" key="6">
    <source>
        <dbReference type="EMBL" id="SVC62952.1"/>
    </source>
</evidence>
<dbReference type="InterPro" id="IPR052174">
    <property type="entry name" value="Flavoredoxin"/>
</dbReference>
<organism evidence="6">
    <name type="scientific">marine metagenome</name>
    <dbReference type="NCBI Taxonomy" id="408172"/>
    <lineage>
        <taxon>unclassified sequences</taxon>
        <taxon>metagenomes</taxon>
        <taxon>ecological metagenomes</taxon>
    </lineage>
</organism>
<dbReference type="PANTHER" id="PTHR43567:SF1">
    <property type="entry name" value="FLAVOREDOXIN"/>
    <property type="match status" value="1"/>
</dbReference>
<name>A0A382NT93_9ZZZZ</name>
<evidence type="ECO:0000256" key="1">
    <source>
        <dbReference type="ARBA" id="ARBA00001917"/>
    </source>
</evidence>
<sequence length="161" mass="17242">MSGQVPDQAPMFGPRAALTEAGPMLPPMPAVLVTARGRPGDPDEISVLWSFVLNGDPPQVGVSAGDEHIVSGLLQLHREFVLNIPTADLVERFDTVDMNSSRVADKFALAGLTRGQADSIDAPTVEEAPIHLECRVLDILRVPPVRTLFVAEVVATTALER</sequence>
<evidence type="ECO:0000256" key="4">
    <source>
        <dbReference type="SAM" id="MobiDB-lite"/>
    </source>
</evidence>
<dbReference type="InterPro" id="IPR012349">
    <property type="entry name" value="Split_barrel_FMN-bd"/>
</dbReference>
<evidence type="ECO:0000256" key="3">
    <source>
        <dbReference type="ARBA" id="ARBA00038054"/>
    </source>
</evidence>
<feature type="region of interest" description="Disordered" evidence="4">
    <location>
        <begin position="1"/>
        <end position="20"/>
    </location>
</feature>
<dbReference type="SMART" id="SM00903">
    <property type="entry name" value="Flavin_Reduct"/>
    <property type="match status" value="1"/>
</dbReference>
<feature type="non-terminal residue" evidence="6">
    <location>
        <position position="161"/>
    </location>
</feature>
<dbReference type="EMBL" id="UINC01101826">
    <property type="protein sequence ID" value="SVC62952.1"/>
    <property type="molecule type" value="Genomic_DNA"/>
</dbReference>
<reference evidence="6" key="1">
    <citation type="submission" date="2018-05" db="EMBL/GenBank/DDBJ databases">
        <authorList>
            <person name="Lanie J.A."/>
            <person name="Ng W.-L."/>
            <person name="Kazmierczak K.M."/>
            <person name="Andrzejewski T.M."/>
            <person name="Davidsen T.M."/>
            <person name="Wayne K.J."/>
            <person name="Tettelin H."/>
            <person name="Glass J.I."/>
            <person name="Rusch D."/>
            <person name="Podicherti R."/>
            <person name="Tsui H.-C.T."/>
            <person name="Winkler M.E."/>
        </authorList>
    </citation>
    <scope>NUCLEOTIDE SEQUENCE</scope>
</reference>
<dbReference type="SUPFAM" id="SSF50475">
    <property type="entry name" value="FMN-binding split barrel"/>
    <property type="match status" value="1"/>
</dbReference>
<keyword evidence="2" id="KW-0285">Flavoprotein</keyword>
<dbReference type="GO" id="GO:0010181">
    <property type="term" value="F:FMN binding"/>
    <property type="evidence" value="ECO:0007669"/>
    <property type="project" value="InterPro"/>
</dbReference>
<protein>
    <recommendedName>
        <fullName evidence="5">Flavin reductase like domain-containing protein</fullName>
    </recommendedName>
</protein>
<dbReference type="AlphaFoldDB" id="A0A382NT93"/>
<comment type="similarity">
    <text evidence="3">Belongs to the flavoredoxin family.</text>
</comment>
<dbReference type="InterPro" id="IPR002563">
    <property type="entry name" value="Flavin_Rdtase-like_dom"/>
</dbReference>
<proteinExistence type="inferred from homology"/>
<dbReference type="Gene3D" id="2.30.110.10">
    <property type="entry name" value="Electron Transport, Fmn-binding Protein, Chain A"/>
    <property type="match status" value="1"/>
</dbReference>
<dbReference type="Pfam" id="PF01613">
    <property type="entry name" value="Flavin_Reduct"/>
    <property type="match status" value="1"/>
</dbReference>
<feature type="domain" description="Flavin reductase like" evidence="5">
    <location>
        <begin position="24"/>
        <end position="161"/>
    </location>
</feature>